<dbReference type="Pfam" id="PF00266">
    <property type="entry name" value="Aminotran_5"/>
    <property type="match status" value="1"/>
</dbReference>
<dbReference type="GO" id="GO:0051536">
    <property type="term" value="F:iron-sulfur cluster binding"/>
    <property type="evidence" value="ECO:0007669"/>
    <property type="project" value="UniProtKB-KW"/>
</dbReference>
<dbReference type="Gene3D" id="1.10.260.50">
    <property type="match status" value="1"/>
</dbReference>
<dbReference type="STRING" id="526218.Sterm_1099"/>
<evidence type="ECO:0000259" key="9">
    <source>
        <dbReference type="Pfam" id="PF00266"/>
    </source>
</evidence>
<dbReference type="AlphaFoldDB" id="D1AFT2"/>
<dbReference type="GO" id="GO:0008483">
    <property type="term" value="F:transaminase activity"/>
    <property type="evidence" value="ECO:0007669"/>
    <property type="project" value="UniProtKB-KW"/>
</dbReference>
<keyword evidence="7" id="KW-0411">Iron-sulfur</keyword>
<dbReference type="GO" id="GO:0046872">
    <property type="term" value="F:metal ion binding"/>
    <property type="evidence" value="ECO:0007669"/>
    <property type="project" value="UniProtKB-KW"/>
</dbReference>
<dbReference type="NCBIfam" id="NF002806">
    <property type="entry name" value="PRK02948.1"/>
    <property type="match status" value="1"/>
</dbReference>
<gene>
    <name evidence="10" type="ordered locus">Sterm_1099</name>
</gene>
<evidence type="ECO:0000256" key="8">
    <source>
        <dbReference type="ARBA" id="ARBA00050776"/>
    </source>
</evidence>
<dbReference type="InterPro" id="IPR015421">
    <property type="entry name" value="PyrdxlP-dep_Trfase_major"/>
</dbReference>
<proteinExistence type="inferred from homology"/>
<evidence type="ECO:0000256" key="5">
    <source>
        <dbReference type="ARBA" id="ARBA00022898"/>
    </source>
</evidence>
<dbReference type="Gene3D" id="3.40.640.10">
    <property type="entry name" value="Type I PLP-dependent aspartate aminotransferase-like (Major domain)"/>
    <property type="match status" value="1"/>
</dbReference>
<keyword evidence="10" id="KW-0032">Aminotransferase</keyword>
<keyword evidence="11" id="KW-1185">Reference proteome</keyword>
<comment type="similarity">
    <text evidence="2">Belongs to the class-V pyridoxal-phosphate-dependent aminotransferase family. NifS/IscS subfamily.</text>
</comment>
<evidence type="ECO:0000313" key="11">
    <source>
        <dbReference type="Proteomes" id="UP000000845"/>
    </source>
</evidence>
<dbReference type="PANTHER" id="PTHR11601">
    <property type="entry name" value="CYSTEINE DESULFURYLASE FAMILY MEMBER"/>
    <property type="match status" value="1"/>
</dbReference>
<dbReference type="GO" id="GO:0031071">
    <property type="term" value="F:cysteine desulfurase activity"/>
    <property type="evidence" value="ECO:0007669"/>
    <property type="project" value="UniProtKB-EC"/>
</dbReference>
<dbReference type="HOGENOM" id="CLU_003433_0_0_0"/>
<dbReference type="PANTHER" id="PTHR11601:SF34">
    <property type="entry name" value="CYSTEINE DESULFURASE"/>
    <property type="match status" value="1"/>
</dbReference>
<name>D1AFT2_SEBTE</name>
<reference evidence="11" key="1">
    <citation type="submission" date="2009-09" db="EMBL/GenBank/DDBJ databases">
        <title>The complete chromosome of Sebaldella termitidis ATCC 33386.</title>
        <authorList>
            <consortium name="US DOE Joint Genome Institute (JGI-PGF)"/>
            <person name="Lucas S."/>
            <person name="Copeland A."/>
            <person name="Lapidus A."/>
            <person name="Glavina del Rio T."/>
            <person name="Dalin E."/>
            <person name="Tice H."/>
            <person name="Bruce D."/>
            <person name="Goodwin L."/>
            <person name="Pitluck S."/>
            <person name="Kyrpides N."/>
            <person name="Mavromatis K."/>
            <person name="Ivanova N."/>
            <person name="Mikhailova N."/>
            <person name="Sims D."/>
            <person name="Meincke L."/>
            <person name="Brettin T."/>
            <person name="Detter J.C."/>
            <person name="Han C."/>
            <person name="Larimer F."/>
            <person name="Land M."/>
            <person name="Hauser L."/>
            <person name="Markowitz V."/>
            <person name="Cheng J.F."/>
            <person name="Hugenholtz P."/>
            <person name="Woyke T."/>
            <person name="Wu D."/>
            <person name="Eisen J.A."/>
        </authorList>
    </citation>
    <scope>NUCLEOTIDE SEQUENCE [LARGE SCALE GENOMIC DNA]</scope>
    <source>
        <strain evidence="11">ATCC 33386 / NCTC 11300</strain>
    </source>
</reference>
<dbReference type="PIRSF" id="PIRSF005572">
    <property type="entry name" value="NifS"/>
    <property type="match status" value="1"/>
</dbReference>
<keyword evidence="3" id="KW-0808">Transferase</keyword>
<dbReference type="InterPro" id="IPR016454">
    <property type="entry name" value="Cysteine_dSase"/>
</dbReference>
<dbReference type="SUPFAM" id="SSF53383">
    <property type="entry name" value="PLP-dependent transferases"/>
    <property type="match status" value="1"/>
</dbReference>
<comment type="catalytic activity">
    <reaction evidence="8">
        <text>(sulfur carrier)-H + L-cysteine = (sulfur carrier)-SH + L-alanine</text>
        <dbReference type="Rhea" id="RHEA:43892"/>
        <dbReference type="Rhea" id="RHEA-COMP:14737"/>
        <dbReference type="Rhea" id="RHEA-COMP:14739"/>
        <dbReference type="ChEBI" id="CHEBI:29917"/>
        <dbReference type="ChEBI" id="CHEBI:35235"/>
        <dbReference type="ChEBI" id="CHEBI:57972"/>
        <dbReference type="ChEBI" id="CHEBI:64428"/>
        <dbReference type="EC" id="2.8.1.7"/>
    </reaction>
</comment>
<evidence type="ECO:0000256" key="2">
    <source>
        <dbReference type="ARBA" id="ARBA00006490"/>
    </source>
</evidence>
<dbReference type="eggNOG" id="COG1104">
    <property type="taxonomic scope" value="Bacteria"/>
</dbReference>
<keyword evidence="4" id="KW-0479">Metal-binding</keyword>
<evidence type="ECO:0000256" key="3">
    <source>
        <dbReference type="ARBA" id="ARBA00022679"/>
    </source>
</evidence>
<dbReference type="InterPro" id="IPR015422">
    <property type="entry name" value="PyrdxlP-dep_Trfase_small"/>
</dbReference>
<accession>D1AFT2</accession>
<keyword evidence="6" id="KW-0408">Iron</keyword>
<dbReference type="InterPro" id="IPR000192">
    <property type="entry name" value="Aminotrans_V_dom"/>
</dbReference>
<evidence type="ECO:0000256" key="4">
    <source>
        <dbReference type="ARBA" id="ARBA00022723"/>
    </source>
</evidence>
<protein>
    <submittedName>
        <fullName evidence="10">Aminotransferase class V</fullName>
    </submittedName>
</protein>
<evidence type="ECO:0000313" key="10">
    <source>
        <dbReference type="EMBL" id="ACZ07967.1"/>
    </source>
</evidence>
<dbReference type="InterPro" id="IPR015424">
    <property type="entry name" value="PyrdxlP-dep_Trfase"/>
</dbReference>
<dbReference type="RefSeq" id="WP_012860563.1">
    <property type="nucleotide sequence ID" value="NC_013517.1"/>
</dbReference>
<reference evidence="10 11" key="2">
    <citation type="journal article" date="2010" name="Stand. Genomic Sci.">
        <title>Complete genome sequence of Sebaldella termitidis type strain (NCTC 11300).</title>
        <authorList>
            <person name="Harmon-Smith M."/>
            <person name="Celia L."/>
            <person name="Chertkov O."/>
            <person name="Lapidus A."/>
            <person name="Copeland A."/>
            <person name="Glavina Del Rio T."/>
            <person name="Nolan M."/>
            <person name="Lucas S."/>
            <person name="Tice H."/>
            <person name="Cheng J.F."/>
            <person name="Han C."/>
            <person name="Detter J.C."/>
            <person name="Bruce D."/>
            <person name="Goodwin L."/>
            <person name="Pitluck S."/>
            <person name="Pati A."/>
            <person name="Liolios K."/>
            <person name="Ivanova N."/>
            <person name="Mavromatis K."/>
            <person name="Mikhailova N."/>
            <person name="Chen A."/>
            <person name="Palaniappan K."/>
            <person name="Land M."/>
            <person name="Hauser L."/>
            <person name="Chang Y.J."/>
            <person name="Jeffries C.D."/>
            <person name="Brettin T."/>
            <person name="Goker M."/>
            <person name="Beck B."/>
            <person name="Bristow J."/>
            <person name="Eisen J.A."/>
            <person name="Markowitz V."/>
            <person name="Hugenholtz P."/>
            <person name="Kyrpides N.C."/>
            <person name="Klenk H.P."/>
            <person name="Chen F."/>
        </authorList>
    </citation>
    <scope>NUCLEOTIDE SEQUENCE [LARGE SCALE GENOMIC DNA]</scope>
    <source>
        <strain evidence="11">ATCC 33386 / NCTC 11300</strain>
    </source>
</reference>
<organism evidence="10 11">
    <name type="scientific">Sebaldella termitidis (strain ATCC 33386 / NCTC 11300)</name>
    <dbReference type="NCBI Taxonomy" id="526218"/>
    <lineage>
        <taxon>Bacteria</taxon>
        <taxon>Fusobacteriati</taxon>
        <taxon>Fusobacteriota</taxon>
        <taxon>Fusobacteriia</taxon>
        <taxon>Fusobacteriales</taxon>
        <taxon>Leptotrichiaceae</taxon>
        <taxon>Sebaldella</taxon>
    </lineage>
</organism>
<comment type="cofactor">
    <cofactor evidence="1">
        <name>pyridoxal 5'-phosphate</name>
        <dbReference type="ChEBI" id="CHEBI:597326"/>
    </cofactor>
</comment>
<evidence type="ECO:0000256" key="6">
    <source>
        <dbReference type="ARBA" id="ARBA00023004"/>
    </source>
</evidence>
<feature type="domain" description="Aminotransferase class V" evidence="9">
    <location>
        <begin position="2"/>
        <end position="363"/>
    </location>
</feature>
<dbReference type="Proteomes" id="UP000000845">
    <property type="component" value="Chromosome"/>
</dbReference>
<sequence length="378" mass="41936">MIYLDNAASTRILPEVIQELVKSCEEYYGNPSSIHSAGQKAKKLLENSREVIAGLFGAEGKEIIFTSGGAEGNNLVIKGAAEAYAYKGKHIITTDIEHPTVLNTLLDLEEKGYEITYLHTDKNGLINVEELKDSLRQDTILVSVMSSNNETGVIQPIEEIGKILSKTAVFFHVDAVQSIGKDIIYPKESRISAFTASAHKFYGPKGAGIVFLDKNFLVKKQIFGGHQERNRRAGTENLNSVYGMQKALEIIYGSIFQEQMNEKRLHEYMEKRIKNEINDVVINGEEADRLNTITSLTIRGCDVQTLLVALDLRGICVSAGSACMSGAFLESPVLKAMGLSKEDLKSTIRVSIGRYNTMEEIDFFIENLKEIVKTERGE</sequence>
<evidence type="ECO:0000256" key="7">
    <source>
        <dbReference type="ARBA" id="ARBA00023014"/>
    </source>
</evidence>
<keyword evidence="5" id="KW-0663">Pyridoxal phosphate</keyword>
<evidence type="ECO:0000256" key="1">
    <source>
        <dbReference type="ARBA" id="ARBA00001933"/>
    </source>
</evidence>
<dbReference type="KEGG" id="str:Sterm_1099"/>
<dbReference type="EMBL" id="CP001739">
    <property type="protein sequence ID" value="ACZ07967.1"/>
    <property type="molecule type" value="Genomic_DNA"/>
</dbReference>
<dbReference type="Gene3D" id="3.90.1150.10">
    <property type="entry name" value="Aspartate Aminotransferase, domain 1"/>
    <property type="match status" value="1"/>
</dbReference>